<evidence type="ECO:0000313" key="4">
    <source>
        <dbReference type="EMBL" id="MXY95113.1"/>
    </source>
</evidence>
<feature type="site" description="Important for substrate specificity" evidence="3">
    <location>
        <position position="14"/>
    </location>
</feature>
<feature type="site" description="Important for substrate specificity" evidence="3">
    <location>
        <position position="84"/>
    </location>
</feature>
<dbReference type="Gene3D" id="3.90.950.10">
    <property type="match status" value="1"/>
</dbReference>
<sequence>MSSPKVILASNSPRRQQFFHALGIPFLAESADIDEAPAPGESPVQVVERLALAKALAVVSRLSSIADSTDPDHPAETLVIGADTVVAIGSEVLGKPAGAGEAHAMLTRLRARPHEVHTAIAVVLYTEGVLKRTRSQLNTTTVEMRPYSNEEIAAYVATGDPLDKAGAYAIQHQEFHPAKSITGCPAGVMGLPAADLIHLLSEFNVTPARQPLQVCPALTGLQCCQRQAVDSHL</sequence>
<dbReference type="PANTHER" id="PTHR43213">
    <property type="entry name" value="BIFUNCTIONAL DTTP/UTP PYROPHOSPHATASE/METHYLTRANSFERASE PROTEIN-RELATED"/>
    <property type="match status" value="1"/>
</dbReference>
<proteinExistence type="inferred from homology"/>
<organism evidence="4">
    <name type="scientific">Caldilineaceae bacterium SB0664_bin_27</name>
    <dbReference type="NCBI Taxonomy" id="2605260"/>
    <lineage>
        <taxon>Bacteria</taxon>
        <taxon>Bacillati</taxon>
        <taxon>Chloroflexota</taxon>
        <taxon>Caldilineae</taxon>
        <taxon>Caldilineales</taxon>
        <taxon>Caldilineaceae</taxon>
    </lineage>
</organism>
<dbReference type="GO" id="GO:0005737">
    <property type="term" value="C:cytoplasm"/>
    <property type="evidence" value="ECO:0007669"/>
    <property type="project" value="UniProtKB-SubCell"/>
</dbReference>
<comment type="caution">
    <text evidence="3">Lacks conserved residue(s) required for the propagation of feature annotation.</text>
</comment>
<dbReference type="EC" id="3.6.1.9" evidence="3"/>
<keyword evidence="3" id="KW-0963">Cytoplasm</keyword>
<comment type="function">
    <text evidence="3">Nucleoside triphosphate pyrophosphatase that hydrolyzes dTTP and UTP. May have a dual role in cell division arrest and in preventing the incorporation of modified nucleotides into cellular nucleic acids.</text>
</comment>
<comment type="catalytic activity">
    <reaction evidence="3">
        <text>UTP + H2O = UMP + diphosphate + H(+)</text>
        <dbReference type="Rhea" id="RHEA:29395"/>
        <dbReference type="ChEBI" id="CHEBI:15377"/>
        <dbReference type="ChEBI" id="CHEBI:15378"/>
        <dbReference type="ChEBI" id="CHEBI:33019"/>
        <dbReference type="ChEBI" id="CHEBI:46398"/>
        <dbReference type="ChEBI" id="CHEBI:57865"/>
        <dbReference type="EC" id="3.6.1.9"/>
    </reaction>
</comment>
<feature type="site" description="Important for substrate specificity" evidence="3">
    <location>
        <position position="171"/>
    </location>
</feature>
<evidence type="ECO:0000256" key="2">
    <source>
        <dbReference type="ARBA" id="ARBA00022801"/>
    </source>
</evidence>
<feature type="active site" description="Proton acceptor" evidence="3">
    <location>
        <position position="83"/>
    </location>
</feature>
<evidence type="ECO:0000256" key="3">
    <source>
        <dbReference type="HAMAP-Rule" id="MF_00528"/>
    </source>
</evidence>
<dbReference type="PANTHER" id="PTHR43213:SF5">
    <property type="entry name" value="BIFUNCTIONAL DTTP_UTP PYROPHOSPHATASE_METHYLTRANSFERASE PROTEIN-RELATED"/>
    <property type="match status" value="1"/>
</dbReference>
<comment type="subcellular location">
    <subcellularLocation>
        <location evidence="3">Cytoplasm</location>
    </subcellularLocation>
</comment>
<dbReference type="Pfam" id="PF02545">
    <property type="entry name" value="Maf"/>
    <property type="match status" value="1"/>
</dbReference>
<dbReference type="PIRSF" id="PIRSF006305">
    <property type="entry name" value="Maf"/>
    <property type="match status" value="1"/>
</dbReference>
<comment type="similarity">
    <text evidence="3">Belongs to the Maf family. YhdE subfamily.</text>
</comment>
<keyword evidence="3" id="KW-0546">Nucleotide metabolism</keyword>
<dbReference type="EMBL" id="VXRG01000136">
    <property type="protein sequence ID" value="MXY95113.1"/>
    <property type="molecule type" value="Genomic_DNA"/>
</dbReference>
<evidence type="ECO:0000256" key="1">
    <source>
        <dbReference type="ARBA" id="ARBA00001968"/>
    </source>
</evidence>
<dbReference type="SUPFAM" id="SSF52972">
    <property type="entry name" value="ITPase-like"/>
    <property type="match status" value="1"/>
</dbReference>
<dbReference type="AlphaFoldDB" id="A0A6B0YWT0"/>
<dbReference type="CDD" id="cd00555">
    <property type="entry name" value="Maf"/>
    <property type="match status" value="1"/>
</dbReference>
<accession>A0A6B0YWT0</accession>
<name>A0A6B0YWT0_9CHLR</name>
<gene>
    <name evidence="4" type="primary">maf</name>
    <name evidence="4" type="ORF">F4Y42_16855</name>
</gene>
<protein>
    <recommendedName>
        <fullName evidence="3">dTTP/UTP pyrophosphatase</fullName>
        <shortName evidence="3">dTTPase/UTPase</shortName>
        <ecNumber evidence="3">3.6.1.9</ecNumber>
    </recommendedName>
    <alternativeName>
        <fullName evidence="3">Nucleoside triphosphate pyrophosphatase</fullName>
    </alternativeName>
    <alternativeName>
        <fullName evidence="3">Nucleotide pyrophosphatase</fullName>
        <shortName evidence="3">Nucleotide PPase</shortName>
    </alternativeName>
</protein>
<comment type="caution">
    <text evidence="4">The sequence shown here is derived from an EMBL/GenBank/DDBJ whole genome shotgun (WGS) entry which is preliminary data.</text>
</comment>
<dbReference type="InterPro" id="IPR029001">
    <property type="entry name" value="ITPase-like_fam"/>
</dbReference>
<keyword evidence="2 3" id="KW-0378">Hydrolase</keyword>
<dbReference type="NCBIfam" id="TIGR00172">
    <property type="entry name" value="maf"/>
    <property type="match status" value="1"/>
</dbReference>
<dbReference type="GO" id="GO:0009117">
    <property type="term" value="P:nucleotide metabolic process"/>
    <property type="evidence" value="ECO:0007669"/>
    <property type="project" value="UniProtKB-KW"/>
</dbReference>
<reference evidence="4" key="1">
    <citation type="submission" date="2019-09" db="EMBL/GenBank/DDBJ databases">
        <title>Characterisation of the sponge microbiome using genome-centric metagenomics.</title>
        <authorList>
            <person name="Engelberts J.P."/>
            <person name="Robbins S.J."/>
            <person name="De Goeij J.M."/>
            <person name="Aranda M."/>
            <person name="Bell S.C."/>
            <person name="Webster N.S."/>
        </authorList>
    </citation>
    <scope>NUCLEOTIDE SEQUENCE</scope>
    <source>
        <strain evidence="4">SB0664_bin_27</strain>
    </source>
</reference>
<dbReference type="GO" id="GO:0047429">
    <property type="term" value="F:nucleoside triphosphate diphosphatase activity"/>
    <property type="evidence" value="ECO:0007669"/>
    <property type="project" value="UniProtKB-EC"/>
</dbReference>
<comment type="cofactor">
    <cofactor evidence="1 3">
        <name>a divalent metal cation</name>
        <dbReference type="ChEBI" id="CHEBI:60240"/>
    </cofactor>
</comment>
<dbReference type="HAMAP" id="MF_00528">
    <property type="entry name" value="Maf"/>
    <property type="match status" value="1"/>
</dbReference>
<comment type="catalytic activity">
    <reaction evidence="3">
        <text>dTTP + H2O = dTMP + diphosphate + H(+)</text>
        <dbReference type="Rhea" id="RHEA:28534"/>
        <dbReference type="ChEBI" id="CHEBI:15377"/>
        <dbReference type="ChEBI" id="CHEBI:15378"/>
        <dbReference type="ChEBI" id="CHEBI:33019"/>
        <dbReference type="ChEBI" id="CHEBI:37568"/>
        <dbReference type="ChEBI" id="CHEBI:63528"/>
        <dbReference type="EC" id="3.6.1.9"/>
    </reaction>
</comment>
<dbReference type="InterPro" id="IPR003697">
    <property type="entry name" value="Maf-like"/>
</dbReference>